<comment type="caution">
    <text evidence="1">The sequence shown here is derived from an EMBL/GenBank/DDBJ whole genome shotgun (WGS) entry which is preliminary data.</text>
</comment>
<evidence type="ECO:0000313" key="1">
    <source>
        <dbReference type="EMBL" id="KAF7398846.1"/>
    </source>
</evidence>
<protein>
    <submittedName>
        <fullName evidence="1">Uncharacterized protein</fullName>
    </submittedName>
</protein>
<dbReference type="EMBL" id="JACSEA010000006">
    <property type="protein sequence ID" value="KAF7398846.1"/>
    <property type="molecule type" value="Genomic_DNA"/>
</dbReference>
<organism evidence="1 2">
    <name type="scientific">Vespula vulgaris</name>
    <name type="common">Yellow jacket</name>
    <name type="synonym">Wasp</name>
    <dbReference type="NCBI Taxonomy" id="7454"/>
    <lineage>
        <taxon>Eukaryota</taxon>
        <taxon>Metazoa</taxon>
        <taxon>Ecdysozoa</taxon>
        <taxon>Arthropoda</taxon>
        <taxon>Hexapoda</taxon>
        <taxon>Insecta</taxon>
        <taxon>Pterygota</taxon>
        <taxon>Neoptera</taxon>
        <taxon>Endopterygota</taxon>
        <taxon>Hymenoptera</taxon>
        <taxon>Apocrita</taxon>
        <taxon>Aculeata</taxon>
        <taxon>Vespoidea</taxon>
        <taxon>Vespidae</taxon>
        <taxon>Vespinae</taxon>
        <taxon>Vespula</taxon>
    </lineage>
</organism>
<dbReference type="AlphaFoldDB" id="A0A834K444"/>
<accession>A0A834K444</accession>
<proteinExistence type="predicted"/>
<name>A0A834K444_VESVU</name>
<reference evidence="1" key="1">
    <citation type="journal article" date="2020" name="G3 (Bethesda)">
        <title>High-Quality Assemblies for Three Invasive Social Wasps from the &lt;i&gt;Vespula&lt;/i&gt; Genus.</title>
        <authorList>
            <person name="Harrop T.W.R."/>
            <person name="Guhlin J."/>
            <person name="McLaughlin G.M."/>
            <person name="Permina E."/>
            <person name="Stockwell P."/>
            <person name="Gilligan J."/>
            <person name="Le Lec M.F."/>
            <person name="Gruber M.A.M."/>
            <person name="Quinn O."/>
            <person name="Lovegrove M."/>
            <person name="Duncan E.J."/>
            <person name="Remnant E.J."/>
            <person name="Van Eeckhoven J."/>
            <person name="Graham B."/>
            <person name="Knapp R.A."/>
            <person name="Langford K.W."/>
            <person name="Kronenberg Z."/>
            <person name="Press M.O."/>
            <person name="Eacker S.M."/>
            <person name="Wilson-Rankin E.E."/>
            <person name="Purcell J."/>
            <person name="Lester P.J."/>
            <person name="Dearden P.K."/>
        </authorList>
    </citation>
    <scope>NUCLEOTIDE SEQUENCE</scope>
    <source>
        <strain evidence="1">Marl-1</strain>
    </source>
</reference>
<keyword evidence="2" id="KW-1185">Reference proteome</keyword>
<sequence>MVCTCSVPTTFNSPVTRIKNTSRKTIVGSSWKVASILIAWRTDEMHIHSSTIRRCGSSPREADRRATLEFWAGTIRGNWNA</sequence>
<dbReference type="Proteomes" id="UP000614350">
    <property type="component" value="Unassembled WGS sequence"/>
</dbReference>
<gene>
    <name evidence="1" type="ORF">HZH66_006743</name>
</gene>
<evidence type="ECO:0000313" key="2">
    <source>
        <dbReference type="Proteomes" id="UP000614350"/>
    </source>
</evidence>